<dbReference type="GeneTree" id="ENSGT01010000227137"/>
<evidence type="ECO:0000313" key="5">
    <source>
        <dbReference type="Proteomes" id="UP000005226"/>
    </source>
</evidence>
<keyword evidence="1 2" id="KW-0175">Coiled coil</keyword>
<feature type="coiled-coil region" evidence="2">
    <location>
        <begin position="54"/>
        <end position="159"/>
    </location>
</feature>
<keyword evidence="5" id="KW-1185">Reference proteome</keyword>
<dbReference type="PANTHER" id="PTHR34768">
    <property type="entry name" value="COILED-COIL DOMAIN-CONTAINING PROTEIN 89"/>
    <property type="match status" value="1"/>
</dbReference>
<dbReference type="AlphaFoldDB" id="H2V9M3"/>
<accession>H2V9M3</accession>
<evidence type="ECO:0000256" key="1">
    <source>
        <dbReference type="ARBA" id="ARBA00023054"/>
    </source>
</evidence>
<reference evidence="4 5" key="1">
    <citation type="journal article" date="2011" name="Genome Biol. Evol.">
        <title>Integration of the genetic map and genome assembly of fugu facilitates insights into distinct features of genome evolution in teleosts and mammals.</title>
        <authorList>
            <person name="Kai W."/>
            <person name="Kikuchi K."/>
            <person name="Tohari S."/>
            <person name="Chew A.K."/>
            <person name="Tay A."/>
            <person name="Fujiwara A."/>
            <person name="Hosoya S."/>
            <person name="Suetake H."/>
            <person name="Naruse K."/>
            <person name="Brenner S."/>
            <person name="Suzuki Y."/>
            <person name="Venkatesh B."/>
        </authorList>
    </citation>
    <scope>NUCLEOTIDE SEQUENCE [LARGE SCALE GENOMIC DNA]</scope>
</reference>
<name>H2V9M3_TAKRU</name>
<feature type="compositionally biased region" description="Polar residues" evidence="3">
    <location>
        <begin position="255"/>
        <end position="266"/>
    </location>
</feature>
<dbReference type="HOGENOM" id="CLU_066884_0_0_1"/>
<sequence length="280" mass="32640">MNQCVSGTLASGETLHCLSVDNAGENPQLETNPPTDLIPHGPEDEPHGSLQIAIVDLECQLRYTQKELESEKKRTQTCKERFMELAKNHRAIILFMHEYKKQNVQLKVENKELQLENKTLFSKKVEEKEAIIQKLLEENEQLREQYTNKEKEYQMSREMRFTSVKVDGSRLFYTAFTSYKHFVITVLSSRPELELKLRNMEEEHVVKEANLRETVTHLTKDNGRLSNLSVERMQMIQVKGTDFLQLSHHRSTQCFRSLKKSSQTSGERQRNPKAGEKMEI</sequence>
<proteinExistence type="predicted"/>
<feature type="region of interest" description="Disordered" evidence="3">
    <location>
        <begin position="255"/>
        <end position="280"/>
    </location>
</feature>
<evidence type="ECO:0000256" key="2">
    <source>
        <dbReference type="SAM" id="Coils"/>
    </source>
</evidence>
<dbReference type="eggNOG" id="ENOG502QU10">
    <property type="taxonomic scope" value="Eukaryota"/>
</dbReference>
<evidence type="ECO:0000313" key="4">
    <source>
        <dbReference type="Ensembl" id="ENSTRUP00000045913.3"/>
    </source>
</evidence>
<reference evidence="4" key="2">
    <citation type="submission" date="2025-08" db="UniProtKB">
        <authorList>
            <consortium name="Ensembl"/>
        </authorList>
    </citation>
    <scope>IDENTIFICATION</scope>
</reference>
<dbReference type="Ensembl" id="ENSTRUT00000046067.3">
    <property type="protein sequence ID" value="ENSTRUP00000045913.3"/>
    <property type="gene ID" value="ENSTRUG00000017909.3"/>
</dbReference>
<organism evidence="4 5">
    <name type="scientific">Takifugu rubripes</name>
    <name type="common">Japanese pufferfish</name>
    <name type="synonym">Fugu rubripes</name>
    <dbReference type="NCBI Taxonomy" id="31033"/>
    <lineage>
        <taxon>Eukaryota</taxon>
        <taxon>Metazoa</taxon>
        <taxon>Chordata</taxon>
        <taxon>Craniata</taxon>
        <taxon>Vertebrata</taxon>
        <taxon>Euteleostomi</taxon>
        <taxon>Actinopterygii</taxon>
        <taxon>Neopterygii</taxon>
        <taxon>Teleostei</taxon>
        <taxon>Neoteleostei</taxon>
        <taxon>Acanthomorphata</taxon>
        <taxon>Eupercaria</taxon>
        <taxon>Tetraodontiformes</taxon>
        <taxon>Tetradontoidea</taxon>
        <taxon>Tetraodontidae</taxon>
        <taxon>Takifugu</taxon>
    </lineage>
</organism>
<dbReference type="FunCoup" id="H2V9M3">
    <property type="interactions" value="227"/>
</dbReference>
<dbReference type="InParanoid" id="H2V9M3"/>
<feature type="compositionally biased region" description="Basic and acidic residues" evidence="3">
    <location>
        <begin position="267"/>
        <end position="280"/>
    </location>
</feature>
<dbReference type="Proteomes" id="UP000005226">
    <property type="component" value="Chromosome 1"/>
</dbReference>
<evidence type="ECO:0000256" key="3">
    <source>
        <dbReference type="SAM" id="MobiDB-lite"/>
    </source>
</evidence>
<dbReference type="InterPro" id="IPR043450">
    <property type="entry name" value="CCDC89-like"/>
</dbReference>
<dbReference type="PANTHER" id="PTHR34768:SF2">
    <property type="entry name" value="COILED-COIL DOMAIN CONTAINING 89"/>
    <property type="match status" value="1"/>
</dbReference>
<reference evidence="4" key="3">
    <citation type="submission" date="2025-09" db="UniProtKB">
        <authorList>
            <consortium name="Ensembl"/>
        </authorList>
    </citation>
    <scope>IDENTIFICATION</scope>
</reference>
<protein>
    <submittedName>
        <fullName evidence="4">Uncharacterized protein</fullName>
    </submittedName>
</protein>